<sequence length="178" mass="20784">MGYEILTSQMSHDDTKQEEYCSYSHTYKLLAINKGNNIFESETDETYYNKSLNFIYQAFHLVYLKRLYTSLQILNVLDDGQPQYPLLNRYFHLAYLNQSICQPVSLLYQVFAKMYPLPTKCMPACILTITDNGLRIIHFENGSVVDDPDGIVDSSTVFLQQLQASYPELVKEYHYLRM</sequence>
<organism evidence="1 2">
    <name type="scientific">Mytilus coruscus</name>
    <name type="common">Sea mussel</name>
    <dbReference type="NCBI Taxonomy" id="42192"/>
    <lineage>
        <taxon>Eukaryota</taxon>
        <taxon>Metazoa</taxon>
        <taxon>Spiralia</taxon>
        <taxon>Lophotrochozoa</taxon>
        <taxon>Mollusca</taxon>
        <taxon>Bivalvia</taxon>
        <taxon>Autobranchia</taxon>
        <taxon>Pteriomorphia</taxon>
        <taxon>Mytilida</taxon>
        <taxon>Mytiloidea</taxon>
        <taxon>Mytilidae</taxon>
        <taxon>Mytilinae</taxon>
        <taxon>Mytilus</taxon>
    </lineage>
</organism>
<dbReference type="Proteomes" id="UP000507470">
    <property type="component" value="Unassembled WGS sequence"/>
</dbReference>
<protein>
    <submittedName>
        <fullName evidence="1">Uncharacterized protein</fullName>
    </submittedName>
</protein>
<name>A0A6J8F2L8_MYTCO</name>
<keyword evidence="2" id="KW-1185">Reference proteome</keyword>
<evidence type="ECO:0000313" key="1">
    <source>
        <dbReference type="EMBL" id="CAC5425925.1"/>
    </source>
</evidence>
<proteinExistence type="predicted"/>
<dbReference type="EMBL" id="CACVKT020010330">
    <property type="protein sequence ID" value="CAC5425925.1"/>
    <property type="molecule type" value="Genomic_DNA"/>
</dbReference>
<evidence type="ECO:0000313" key="2">
    <source>
        <dbReference type="Proteomes" id="UP000507470"/>
    </source>
</evidence>
<dbReference type="OrthoDB" id="6201151at2759"/>
<gene>
    <name evidence="1" type="ORF">MCOR_57694</name>
</gene>
<reference evidence="1 2" key="1">
    <citation type="submission" date="2020-06" db="EMBL/GenBank/DDBJ databases">
        <authorList>
            <person name="Li R."/>
            <person name="Bekaert M."/>
        </authorList>
    </citation>
    <scope>NUCLEOTIDE SEQUENCE [LARGE SCALE GENOMIC DNA]</scope>
    <source>
        <strain evidence="2">wild</strain>
    </source>
</reference>
<dbReference type="AlphaFoldDB" id="A0A6J8F2L8"/>
<accession>A0A6J8F2L8</accession>